<dbReference type="EMBL" id="JAUKUA010000004">
    <property type="protein sequence ID" value="KAK0714772.1"/>
    <property type="molecule type" value="Genomic_DNA"/>
</dbReference>
<keyword evidence="1" id="KW-0489">Methyltransferase</keyword>
<accession>A0AA40DV97</accession>
<evidence type="ECO:0000256" key="3">
    <source>
        <dbReference type="ARBA" id="ARBA00022691"/>
    </source>
</evidence>
<evidence type="ECO:0000256" key="2">
    <source>
        <dbReference type="ARBA" id="ARBA00022679"/>
    </source>
</evidence>
<dbReference type="InterPro" id="IPR016461">
    <property type="entry name" value="COMT-like"/>
</dbReference>
<gene>
    <name evidence="6" type="ORF">B0H67DRAFT_664427</name>
</gene>
<evidence type="ECO:0000256" key="1">
    <source>
        <dbReference type="ARBA" id="ARBA00022603"/>
    </source>
</evidence>
<dbReference type="GO" id="GO:0008171">
    <property type="term" value="F:O-methyltransferase activity"/>
    <property type="evidence" value="ECO:0007669"/>
    <property type="project" value="InterPro"/>
</dbReference>
<evidence type="ECO:0000313" key="6">
    <source>
        <dbReference type="EMBL" id="KAK0714772.1"/>
    </source>
</evidence>
<dbReference type="Proteomes" id="UP001172102">
    <property type="component" value="Unassembled WGS sequence"/>
</dbReference>
<reference evidence="6" key="1">
    <citation type="submission" date="2023-06" db="EMBL/GenBank/DDBJ databases">
        <title>Genome-scale phylogeny and comparative genomics of the fungal order Sordariales.</title>
        <authorList>
            <consortium name="Lawrence Berkeley National Laboratory"/>
            <person name="Hensen N."/>
            <person name="Bonometti L."/>
            <person name="Westerberg I."/>
            <person name="Brannstrom I.O."/>
            <person name="Guillou S."/>
            <person name="Cros-Aarteil S."/>
            <person name="Calhoun S."/>
            <person name="Haridas S."/>
            <person name="Kuo A."/>
            <person name="Mondo S."/>
            <person name="Pangilinan J."/>
            <person name="Riley R."/>
            <person name="Labutti K."/>
            <person name="Andreopoulos B."/>
            <person name="Lipzen A."/>
            <person name="Chen C."/>
            <person name="Yanf M."/>
            <person name="Daum C."/>
            <person name="Ng V."/>
            <person name="Clum A."/>
            <person name="Steindorff A."/>
            <person name="Ohm R."/>
            <person name="Martin F."/>
            <person name="Silar P."/>
            <person name="Natvig D."/>
            <person name="Lalanne C."/>
            <person name="Gautier V."/>
            <person name="Ament-Velasquez S.L."/>
            <person name="Kruys A."/>
            <person name="Hutchinson M.I."/>
            <person name="Powell A.J."/>
            <person name="Barry K."/>
            <person name="Miller A.N."/>
            <person name="Grigoriev I.V."/>
            <person name="Debuchy R."/>
            <person name="Gladieux P."/>
            <person name="Thoren M.H."/>
            <person name="Johannesson H."/>
        </authorList>
    </citation>
    <scope>NUCLEOTIDE SEQUENCE</scope>
    <source>
        <strain evidence="6">SMH4607-1</strain>
    </source>
</reference>
<dbReference type="PANTHER" id="PTHR43712:SF17">
    <property type="entry name" value="O-METHYLTRANSFERASE"/>
    <property type="match status" value="1"/>
</dbReference>
<keyword evidence="7" id="KW-1185">Reference proteome</keyword>
<dbReference type="GO" id="GO:0032259">
    <property type="term" value="P:methylation"/>
    <property type="evidence" value="ECO:0007669"/>
    <property type="project" value="UniProtKB-KW"/>
</dbReference>
<dbReference type="PANTHER" id="PTHR43712">
    <property type="entry name" value="PUTATIVE (AFU_ORTHOLOGUE AFUA_4G14580)-RELATED"/>
    <property type="match status" value="1"/>
</dbReference>
<dbReference type="Gene3D" id="3.40.50.150">
    <property type="entry name" value="Vaccinia Virus protein VP39"/>
    <property type="match status" value="1"/>
</dbReference>
<dbReference type="InterPro" id="IPR001077">
    <property type="entry name" value="COMT_C"/>
</dbReference>
<dbReference type="Pfam" id="PF00891">
    <property type="entry name" value="Methyltransf_2"/>
    <property type="match status" value="1"/>
</dbReference>
<keyword evidence="3" id="KW-0949">S-adenosyl-L-methionine</keyword>
<sequence>MPLPPLANRQAVDTVDLSIASAPSDIGRVPGLLNDITFLKNNVDVSSNREARLDLLEKARSLVQALETPRETMLKHVGAEARPTASFYCTTLGIEAGLFTALAANHGSPKRAPALSSAMNIDIDALPAPSAPRPSATSTSGCKRPTTVHDNPFTFGHQTPYTFFEFVAAPPTITALPVRGARAYYMHSVLHDWPDDKCASIIGHIKSAMTPGYSKLLINKNVIPSLRGQIRKQTCMDLYMMVMFGSRERTEEDWRGLLEGKCGLKICNIWNPGNGVEGIVECEVLMES</sequence>
<feature type="domain" description="O-methyltransferase C-terminal" evidence="5">
    <location>
        <begin position="176"/>
        <end position="260"/>
    </location>
</feature>
<feature type="region of interest" description="Disordered" evidence="4">
    <location>
        <begin position="126"/>
        <end position="145"/>
    </location>
</feature>
<name>A0AA40DV97_9PEZI</name>
<comment type="caution">
    <text evidence="6">The sequence shown here is derived from an EMBL/GenBank/DDBJ whole genome shotgun (WGS) entry which is preliminary data.</text>
</comment>
<evidence type="ECO:0000313" key="7">
    <source>
        <dbReference type="Proteomes" id="UP001172102"/>
    </source>
</evidence>
<dbReference type="PROSITE" id="PS51683">
    <property type="entry name" value="SAM_OMT_II"/>
    <property type="match status" value="1"/>
</dbReference>
<organism evidence="6 7">
    <name type="scientific">Lasiosphaeris hirsuta</name>
    <dbReference type="NCBI Taxonomy" id="260670"/>
    <lineage>
        <taxon>Eukaryota</taxon>
        <taxon>Fungi</taxon>
        <taxon>Dikarya</taxon>
        <taxon>Ascomycota</taxon>
        <taxon>Pezizomycotina</taxon>
        <taxon>Sordariomycetes</taxon>
        <taxon>Sordariomycetidae</taxon>
        <taxon>Sordariales</taxon>
        <taxon>Lasiosphaeriaceae</taxon>
        <taxon>Lasiosphaeris</taxon>
    </lineage>
</organism>
<evidence type="ECO:0000256" key="4">
    <source>
        <dbReference type="SAM" id="MobiDB-lite"/>
    </source>
</evidence>
<protein>
    <submittedName>
        <fullName evidence="6">O-methyltransferase-domain-containing protein</fullName>
    </submittedName>
</protein>
<dbReference type="SUPFAM" id="SSF53335">
    <property type="entry name" value="S-adenosyl-L-methionine-dependent methyltransferases"/>
    <property type="match status" value="1"/>
</dbReference>
<dbReference type="InterPro" id="IPR029063">
    <property type="entry name" value="SAM-dependent_MTases_sf"/>
</dbReference>
<proteinExistence type="predicted"/>
<keyword evidence="2" id="KW-0808">Transferase</keyword>
<dbReference type="AlphaFoldDB" id="A0AA40DV97"/>
<feature type="compositionally biased region" description="Low complexity" evidence="4">
    <location>
        <begin position="126"/>
        <end position="140"/>
    </location>
</feature>
<evidence type="ECO:0000259" key="5">
    <source>
        <dbReference type="Pfam" id="PF00891"/>
    </source>
</evidence>